<comment type="caution">
    <text evidence="2">The sequence shown here is derived from an EMBL/GenBank/DDBJ whole genome shotgun (WGS) entry which is preliminary data.</text>
</comment>
<protein>
    <submittedName>
        <fullName evidence="2">Uncharacterized protein</fullName>
    </submittedName>
</protein>
<dbReference type="AlphaFoldDB" id="A0A8S9PR65"/>
<sequence>MDHRTKHAVQLNFELDFQSHRYEVNQHPAAYVMPILLKGGPSTPSSSADGRDGSTKTTSSAIRRAELDGRAGSTTGPAQPSAELDQSSSAVGRAGSNTPPARPSAELDQSTRPSAELDQSSSADCRAGSNTRPARPSAELDLSSSADGRAGPNTRPAQPFAELDQSSLADGRAGTIVLSSSRPRSSPLRN</sequence>
<feature type="compositionally biased region" description="Polar residues" evidence="1">
    <location>
        <begin position="72"/>
        <end position="99"/>
    </location>
</feature>
<accession>A0A8S9PR65</accession>
<evidence type="ECO:0000313" key="3">
    <source>
        <dbReference type="Proteomes" id="UP000712600"/>
    </source>
</evidence>
<feature type="region of interest" description="Disordered" evidence="1">
    <location>
        <begin position="36"/>
        <end position="190"/>
    </location>
</feature>
<feature type="compositionally biased region" description="Polar residues" evidence="1">
    <location>
        <begin position="107"/>
        <end position="132"/>
    </location>
</feature>
<dbReference type="EMBL" id="QGKX02001347">
    <property type="protein sequence ID" value="KAF3525177.1"/>
    <property type="molecule type" value="Genomic_DNA"/>
</dbReference>
<gene>
    <name evidence="2" type="ORF">F2Q69_00047368</name>
</gene>
<reference evidence="2" key="1">
    <citation type="submission" date="2019-12" db="EMBL/GenBank/DDBJ databases">
        <title>Genome sequencing and annotation of Brassica cretica.</title>
        <authorList>
            <person name="Studholme D.J."/>
            <person name="Sarris P."/>
        </authorList>
    </citation>
    <scope>NUCLEOTIDE SEQUENCE</scope>
    <source>
        <strain evidence="2">PFS-109/04</strain>
        <tissue evidence="2">Leaf</tissue>
    </source>
</reference>
<evidence type="ECO:0000313" key="2">
    <source>
        <dbReference type="EMBL" id="KAF3525177.1"/>
    </source>
</evidence>
<proteinExistence type="predicted"/>
<name>A0A8S9PR65_BRACR</name>
<evidence type="ECO:0000256" key="1">
    <source>
        <dbReference type="SAM" id="MobiDB-lite"/>
    </source>
</evidence>
<organism evidence="2 3">
    <name type="scientific">Brassica cretica</name>
    <name type="common">Mustard</name>
    <dbReference type="NCBI Taxonomy" id="69181"/>
    <lineage>
        <taxon>Eukaryota</taxon>
        <taxon>Viridiplantae</taxon>
        <taxon>Streptophyta</taxon>
        <taxon>Embryophyta</taxon>
        <taxon>Tracheophyta</taxon>
        <taxon>Spermatophyta</taxon>
        <taxon>Magnoliopsida</taxon>
        <taxon>eudicotyledons</taxon>
        <taxon>Gunneridae</taxon>
        <taxon>Pentapetalae</taxon>
        <taxon>rosids</taxon>
        <taxon>malvids</taxon>
        <taxon>Brassicales</taxon>
        <taxon>Brassicaceae</taxon>
        <taxon>Brassiceae</taxon>
        <taxon>Brassica</taxon>
    </lineage>
</organism>
<dbReference type="Proteomes" id="UP000712600">
    <property type="component" value="Unassembled WGS sequence"/>
</dbReference>
<feature type="compositionally biased region" description="Low complexity" evidence="1">
    <location>
        <begin position="178"/>
        <end position="190"/>
    </location>
</feature>